<name>A0A1W1CBS7_9ZZZZ</name>
<accession>A0A1W1CBS7</accession>
<keyword evidence="6" id="KW-0819">tRNA processing</keyword>
<dbReference type="AlphaFoldDB" id="A0A1W1CBS7"/>
<organism evidence="7">
    <name type="scientific">hydrothermal vent metagenome</name>
    <dbReference type="NCBI Taxonomy" id="652676"/>
    <lineage>
        <taxon>unclassified sequences</taxon>
        <taxon>metagenomes</taxon>
        <taxon>ecological metagenomes</taxon>
    </lineage>
</organism>
<dbReference type="GO" id="GO:0043527">
    <property type="term" value="C:tRNA methyltransferase complex"/>
    <property type="evidence" value="ECO:0007669"/>
    <property type="project" value="TreeGrafter"/>
</dbReference>
<evidence type="ECO:0000256" key="1">
    <source>
        <dbReference type="ARBA" id="ARBA00000142"/>
    </source>
</evidence>
<dbReference type="PANTHER" id="PTHR23417:SF14">
    <property type="entry name" value="PENTACOTRIPEPTIDE-REPEAT REGION OF PRORP DOMAIN-CONTAINING PROTEIN"/>
    <property type="match status" value="1"/>
</dbReference>
<dbReference type="SUPFAM" id="SSF53335">
    <property type="entry name" value="S-adenosyl-L-methionine-dependent methyltransferases"/>
    <property type="match status" value="1"/>
</dbReference>
<dbReference type="NCBIfam" id="NF010719">
    <property type="entry name" value="PRK14121.1"/>
    <property type="match status" value="1"/>
</dbReference>
<reference evidence="7" key="1">
    <citation type="submission" date="2016-10" db="EMBL/GenBank/DDBJ databases">
        <authorList>
            <person name="de Groot N.N."/>
        </authorList>
    </citation>
    <scope>NUCLEOTIDE SEQUENCE</scope>
</reference>
<proteinExistence type="inferred from homology"/>
<dbReference type="NCBIfam" id="TIGR00091">
    <property type="entry name" value="tRNA (guanosine(46)-N7)-methyltransferase TrmB"/>
    <property type="match status" value="1"/>
</dbReference>
<dbReference type="EMBL" id="FPHG01000060">
    <property type="protein sequence ID" value="SFV63224.1"/>
    <property type="molecule type" value="Genomic_DNA"/>
</dbReference>
<sequence length="404" mass="47492">MGIIILKNTIKKKIMPHIKIKSLDKKTLESIVDNSSIIKFRANTSNSKDYLFGVELNNEKFLLQLKRDEHNDMFKYDKVTRPLKVNIIKEALKILAEELELDVIHNNINQSNSTPPLSSKYLKKIKDFEDIEFPYDEVSMEVGFGSGRHLLYQAQKNPDILFIGIEIHTPSAQQVLKQIELQNLNNIWVVNYDARLFLEMMPSNLLSKIFVHFPVPWDKKPQRRVISPSFTNEALRVLKVNGSLELRTDSHKYFWYSLETFFDLPKAQVVINKNKELEITSKYEARWRKQEKNIYEVHLKSEEKSAEKILDISFRFNDIGYNKEIEDNLPRKAIVEDGYFVHFERIYSISDNALLIKCAFGSFDRPEHKYILLTENLCEYYTSIPVKTEVNYKAHKKIMEFLNV</sequence>
<dbReference type="Gene3D" id="3.40.50.150">
    <property type="entry name" value="Vaccinia Virus protein VP39"/>
    <property type="match status" value="1"/>
</dbReference>
<evidence type="ECO:0000256" key="4">
    <source>
        <dbReference type="ARBA" id="ARBA00022679"/>
    </source>
</evidence>
<comment type="catalytic activity">
    <reaction evidence="1">
        <text>guanosine(46) in tRNA + S-adenosyl-L-methionine = N(7)-methylguanosine(46) in tRNA + S-adenosyl-L-homocysteine</text>
        <dbReference type="Rhea" id="RHEA:42708"/>
        <dbReference type="Rhea" id="RHEA-COMP:10188"/>
        <dbReference type="Rhea" id="RHEA-COMP:10189"/>
        <dbReference type="ChEBI" id="CHEBI:57856"/>
        <dbReference type="ChEBI" id="CHEBI:59789"/>
        <dbReference type="ChEBI" id="CHEBI:74269"/>
        <dbReference type="ChEBI" id="CHEBI:74480"/>
        <dbReference type="EC" id="2.1.1.33"/>
    </reaction>
</comment>
<dbReference type="InterPro" id="IPR029063">
    <property type="entry name" value="SAM-dependent_MTases_sf"/>
</dbReference>
<dbReference type="PANTHER" id="PTHR23417">
    <property type="entry name" value="3-DEOXY-D-MANNO-OCTULOSONIC-ACID TRANSFERASE/TRNA GUANINE-N 7 - -METHYLTRANSFERASE"/>
    <property type="match status" value="1"/>
</dbReference>
<dbReference type="Pfam" id="PF02390">
    <property type="entry name" value="Methyltransf_4"/>
    <property type="match status" value="1"/>
</dbReference>
<dbReference type="InterPro" id="IPR055361">
    <property type="entry name" value="tRNA_methyltr_TrmB_bact"/>
</dbReference>
<dbReference type="EC" id="2.1.1.33" evidence="2"/>
<dbReference type="InterPro" id="IPR003358">
    <property type="entry name" value="tRNA_(Gua-N-7)_MeTrfase_Trmb"/>
</dbReference>
<protein>
    <recommendedName>
        <fullName evidence="2">tRNA (guanine(46)-N(7))-methyltransferase</fullName>
        <ecNumber evidence="2">2.1.1.33</ecNumber>
    </recommendedName>
</protein>
<evidence type="ECO:0000313" key="7">
    <source>
        <dbReference type="EMBL" id="SFV63224.1"/>
    </source>
</evidence>
<dbReference type="HAMAP" id="MF_01057">
    <property type="entry name" value="tRNA_methyltr_TrmB"/>
    <property type="match status" value="1"/>
</dbReference>
<gene>
    <name evidence="7" type="ORF">MNB_SV-9-367</name>
</gene>
<evidence type="ECO:0000256" key="5">
    <source>
        <dbReference type="ARBA" id="ARBA00022691"/>
    </source>
</evidence>
<keyword evidence="5" id="KW-0949">S-adenosyl-L-methionine</keyword>
<evidence type="ECO:0000256" key="3">
    <source>
        <dbReference type="ARBA" id="ARBA00022603"/>
    </source>
</evidence>
<keyword evidence="4 7" id="KW-0808">Transferase</keyword>
<evidence type="ECO:0000256" key="2">
    <source>
        <dbReference type="ARBA" id="ARBA00011977"/>
    </source>
</evidence>
<dbReference type="CDD" id="cd02440">
    <property type="entry name" value="AdoMet_MTases"/>
    <property type="match status" value="1"/>
</dbReference>
<evidence type="ECO:0000256" key="6">
    <source>
        <dbReference type="ARBA" id="ARBA00022694"/>
    </source>
</evidence>
<dbReference type="GO" id="GO:0008176">
    <property type="term" value="F:tRNA (guanine(46)-N7)-methyltransferase activity"/>
    <property type="evidence" value="ECO:0007669"/>
    <property type="project" value="UniProtKB-EC"/>
</dbReference>
<dbReference type="PROSITE" id="PS51625">
    <property type="entry name" value="SAM_MT_TRMB"/>
    <property type="match status" value="1"/>
</dbReference>
<keyword evidence="3 7" id="KW-0489">Methyltransferase</keyword>